<proteinExistence type="predicted"/>
<organism evidence="2 3">
    <name type="scientific">Fontibacillus panacisegetis</name>
    <dbReference type="NCBI Taxonomy" id="670482"/>
    <lineage>
        <taxon>Bacteria</taxon>
        <taxon>Bacillati</taxon>
        <taxon>Bacillota</taxon>
        <taxon>Bacilli</taxon>
        <taxon>Bacillales</taxon>
        <taxon>Paenibacillaceae</taxon>
        <taxon>Fontibacillus</taxon>
    </lineage>
</organism>
<evidence type="ECO:0000313" key="2">
    <source>
        <dbReference type="EMBL" id="SDE82434.1"/>
    </source>
</evidence>
<accession>A0A1G7G2R1</accession>
<dbReference type="EMBL" id="FNBG01000002">
    <property type="protein sequence ID" value="SDE82434.1"/>
    <property type="molecule type" value="Genomic_DNA"/>
</dbReference>
<feature type="region of interest" description="Disordered" evidence="1">
    <location>
        <begin position="272"/>
        <end position="309"/>
    </location>
</feature>
<sequence length="1216" mass="136000">MSSFEYQKSTISKYRSGIIDDPYIDITESKKVINNTIQLNEIPVFLNKVQIDNYVEVPSTSLDELERNQYRVDYIEGIVYFHSDAEGEELTLIYKGRGNHYISVARIWTQEQDGEVVETLKDLYDSGRDAIDNLKFLAELKDEIEEVEHTVSGMVDDVNLKLELIETTHQAVTEQGNWAQNQGDYAKEQGLQAISRTDEVIQATNQSIAAADTAKQRANDAADYAQSHGDFAKIQAQYAEQQGEFAQSQGNYAKEQAQIVAEVLEEAESAIEQANNSSRLANESATSAHTATTETNLARDRANESAQAAEESVTHAQAAIDDVRTALASANGALSLATDASQQVSEVMSRTSHQGEYSDTKTYYPNNIVIYNGSSYMCINESINQAPDTSYSNWKVLSQKGQDGRVVQVISSSQDVLIQGEASAPDLSIRDELKTLWNDKYTKQEIDTKFNTIPNASAQEDGILSAADFNEFKLKEDSHNKGVPSGYAALDSKGKVPSYQLPPIDFVFPSLNSLTSNQVFSGMFVKTLGFYEVNDRGEAHYVVSDTEEPWSISLGDGLYANIREESCINYRMLGAKLDGVSDDYPYMLKAHSYCNSNKVTLKNSFGTIFKTNSIFLEVQSDVDLSGSTIRITNDNCIGWYDILNDDINVYSYESLINKSDLRKDTSYFPMEDNSLPTNSVIHIKDGNKWCIRYDDTLVTDEFRGELMFHTMMGMCFGPLISGYDGADTNLNYFKYTKYNSRKLTFKGCRLSIETTPNITMGFLRNRRHNTLITDFVLDPKMNSLTNVSFKGSVITVKDSYNVQVNNISGNNIAGKTTTDGKNSSGYAIRIMESFKVGMANCNLQGYWGATGSNSVKEWSIKNSTLNRIDVHNYFRDINIENCVIYDWGINLGYGTGKVSVKDTTFIHYMNPNLGGRTLVNLNNTYGLIYSGTLHFENINVIKEDTDISLIKLNYVAGDNVPRAKLKLPNLTVKNMEIRNNMASDSKFLIYNFSGSTNSSINIHKIELNDFSYLQDIHYFKADGSKGVIQFIRDTTDGQMYSGQVITDISYSNVDFLGDAVLGTLITNASGNVIQLTPTSSARFRSYLFNDSIATSLEAEQGEALHKLMTPYNTKHVLQKEIEPLLQEISGFAGQQQELETQISMLMDLVARYARIVRSLKDEHGIFTSVQYFREGGTLLKSSLLSGGTSPRYTTRTDTYYNQEGNIIYNVERYVNL</sequence>
<dbReference type="Proteomes" id="UP000198972">
    <property type="component" value="Unassembled WGS sequence"/>
</dbReference>
<protein>
    <submittedName>
        <fullName evidence="2">Uncharacterized protein</fullName>
    </submittedName>
</protein>
<dbReference type="AlphaFoldDB" id="A0A1G7G2R1"/>
<reference evidence="2 3" key="1">
    <citation type="submission" date="2016-10" db="EMBL/GenBank/DDBJ databases">
        <authorList>
            <person name="de Groot N.N."/>
        </authorList>
    </citation>
    <scope>NUCLEOTIDE SEQUENCE [LARGE SCALE GENOMIC DNA]</scope>
    <source>
        <strain evidence="2 3">DSM 28129</strain>
    </source>
</reference>
<keyword evidence="3" id="KW-1185">Reference proteome</keyword>
<dbReference type="OrthoDB" id="2587776at2"/>
<evidence type="ECO:0000256" key="1">
    <source>
        <dbReference type="SAM" id="MobiDB-lite"/>
    </source>
</evidence>
<dbReference type="STRING" id="670482.SAMN04488542_102270"/>
<dbReference type="Gene3D" id="2.10.10.90">
    <property type="match status" value="1"/>
</dbReference>
<name>A0A1G7G2R1_9BACL</name>
<gene>
    <name evidence="2" type="ORF">SAMN04488542_102270</name>
</gene>
<dbReference type="RefSeq" id="WP_091226838.1">
    <property type="nucleotide sequence ID" value="NZ_FNBG01000002.1"/>
</dbReference>
<feature type="compositionally biased region" description="Low complexity" evidence="1">
    <location>
        <begin position="281"/>
        <end position="296"/>
    </location>
</feature>
<evidence type="ECO:0000313" key="3">
    <source>
        <dbReference type="Proteomes" id="UP000198972"/>
    </source>
</evidence>